<dbReference type="Proteomes" id="UP000325395">
    <property type="component" value="Unassembled WGS sequence"/>
</dbReference>
<evidence type="ECO:0000313" key="2">
    <source>
        <dbReference type="Proteomes" id="UP000325395"/>
    </source>
</evidence>
<reference evidence="1 2" key="1">
    <citation type="submission" date="2019-04" db="EMBL/GenBank/DDBJ databases">
        <authorList>
            <consortium name="DOE Joint Genome Institute"/>
            <person name="Mondo S."/>
            <person name="Kjaerbolling I."/>
            <person name="Vesth T."/>
            <person name="Frisvad J.C."/>
            <person name="Nybo J.L."/>
            <person name="Theobald S."/>
            <person name="Kildgaard S."/>
            <person name="Isbrandt T."/>
            <person name="Kuo A."/>
            <person name="Sato A."/>
            <person name="Lyhne E.K."/>
            <person name="Kogle M.E."/>
            <person name="Wiebenga A."/>
            <person name="Kun R.S."/>
            <person name="Lubbers R.J."/>
            <person name="Makela M.R."/>
            <person name="Barry K."/>
            <person name="Chovatia M."/>
            <person name="Clum A."/>
            <person name="Daum C."/>
            <person name="Haridas S."/>
            <person name="He G."/>
            <person name="LaButti K."/>
            <person name="Lipzen A."/>
            <person name="Riley R."/>
            <person name="Salamov A."/>
            <person name="Simmons B.A."/>
            <person name="Magnuson J.K."/>
            <person name="Henrissat B."/>
            <person name="Mortensen U.H."/>
            <person name="Larsen T.O."/>
            <person name="Devries R.P."/>
            <person name="Grigoriev I.V."/>
            <person name="Machida M."/>
            <person name="Baker S.E."/>
            <person name="Andersen M.R."/>
            <person name="Cantor M.N."/>
            <person name="Hua S.X."/>
        </authorList>
    </citation>
    <scope>NUCLEOTIDE SEQUENCE [LARGE SCALE GENOMIC DNA]</scope>
    <source>
        <strain evidence="1 2">CBS 117616</strain>
    </source>
</reference>
<dbReference type="EMBL" id="ML735846">
    <property type="protein sequence ID" value="KAE8412125.1"/>
    <property type="molecule type" value="Genomic_DNA"/>
</dbReference>
<keyword evidence="2" id="KW-1185">Reference proteome</keyword>
<accession>A0ABQ6W4R6</accession>
<name>A0ABQ6W4R6_9EURO</name>
<protein>
    <submittedName>
        <fullName evidence="1">Uncharacterized protein</fullName>
    </submittedName>
</protein>
<evidence type="ECO:0000313" key="1">
    <source>
        <dbReference type="EMBL" id="KAE8412125.1"/>
    </source>
</evidence>
<sequence length="164" mass="18672">MSQGDQELNAARVLSYRRPALFDFLTDHLLYLGLYCTEKLRTILRIHNIIIELSSPVPNRVFLSALRIIAWFSDHLGPNFKICSIIRSAAPNYNPFDDAIIEITLLQGSKCEWTTRPQVSSTCTSTKHYPNVTYPGCHELANSLTDVSGQYLWNLLIRNDLCRA</sequence>
<organism evidence="1 2">
    <name type="scientific">Aspergillus pseudocaelatus</name>
    <dbReference type="NCBI Taxonomy" id="1825620"/>
    <lineage>
        <taxon>Eukaryota</taxon>
        <taxon>Fungi</taxon>
        <taxon>Dikarya</taxon>
        <taxon>Ascomycota</taxon>
        <taxon>Pezizomycotina</taxon>
        <taxon>Eurotiomycetes</taxon>
        <taxon>Eurotiomycetidae</taxon>
        <taxon>Eurotiales</taxon>
        <taxon>Aspergillaceae</taxon>
        <taxon>Aspergillus</taxon>
        <taxon>Aspergillus subgen. Circumdati</taxon>
    </lineage>
</organism>
<proteinExistence type="predicted"/>
<gene>
    <name evidence="1" type="ORF">BDV36DRAFT_272386</name>
</gene>